<dbReference type="PANTHER" id="PTHR43289:SF34">
    <property type="entry name" value="SERINE_THREONINE-PROTEIN KINASE YBDM-RELATED"/>
    <property type="match status" value="1"/>
</dbReference>
<evidence type="ECO:0000256" key="2">
    <source>
        <dbReference type="ARBA" id="ARBA00022679"/>
    </source>
</evidence>
<keyword evidence="5" id="KW-0418">Kinase</keyword>
<dbReference type="PROSITE" id="PS00108">
    <property type="entry name" value="PROTEIN_KINASE_ST"/>
    <property type="match status" value="1"/>
</dbReference>
<feature type="domain" description="Protein kinase" evidence="8">
    <location>
        <begin position="15"/>
        <end position="269"/>
    </location>
</feature>
<evidence type="ECO:0000256" key="3">
    <source>
        <dbReference type="ARBA" id="ARBA00022729"/>
    </source>
</evidence>
<keyword evidence="3" id="KW-0732">Signal</keyword>
<comment type="caution">
    <text evidence="9">The sequence shown here is derived from an EMBL/GenBank/DDBJ whole genome shotgun (WGS) entry which is preliminary data.</text>
</comment>
<dbReference type="InterPro" id="IPR028082">
    <property type="entry name" value="Peripla_BP_I"/>
</dbReference>
<comment type="similarity">
    <text evidence="1">Belongs to the leucine-binding protein family.</text>
</comment>
<evidence type="ECO:0000256" key="5">
    <source>
        <dbReference type="ARBA" id="ARBA00022777"/>
    </source>
</evidence>
<evidence type="ECO:0000256" key="1">
    <source>
        <dbReference type="ARBA" id="ARBA00010062"/>
    </source>
</evidence>
<dbReference type="Gene3D" id="3.30.200.20">
    <property type="entry name" value="Phosphorylase Kinase, domain 1"/>
    <property type="match status" value="1"/>
</dbReference>
<keyword evidence="6 7" id="KW-0067">ATP-binding</keyword>
<dbReference type="Pfam" id="PF00069">
    <property type="entry name" value="Pkinase"/>
    <property type="match status" value="1"/>
</dbReference>
<dbReference type="InterPro" id="IPR028081">
    <property type="entry name" value="Leu-bd"/>
</dbReference>
<reference evidence="10" key="1">
    <citation type="journal article" date="2019" name="Int. J. Syst. Evol. Microbiol.">
        <title>The Global Catalogue of Microorganisms (GCM) 10K type strain sequencing project: providing services to taxonomists for standard genome sequencing and annotation.</title>
        <authorList>
            <consortium name="The Broad Institute Genomics Platform"/>
            <consortium name="The Broad Institute Genome Sequencing Center for Infectious Disease"/>
            <person name="Wu L."/>
            <person name="Ma J."/>
        </authorList>
    </citation>
    <scope>NUCLEOTIDE SEQUENCE [LARGE SCALE GENOMIC DNA]</scope>
    <source>
        <strain evidence="10">CGMCC 4.7400</strain>
    </source>
</reference>
<sequence>MERLLPSDPSRLGGHRLLGRLGAGGMGVVYLARTEDGGDLAAVKAIQPEYADQREFRARFRREAASARRVESPWVVPVLGADTEAEVPWLATAFVPGPSLAEAVVACGPLPGRAVRVLGKVLARALAAVHSAGLVHRDVKPGNVLLAPDGPRLIDFGIARPTAAEETALTAESLVVGTPGFLSPEQARGQRVGPESDVFSLACVLAYAATGQAPFGTGADVVDALLYRTVHDDPELDAVPDPELRELLGRCLSKEPGDRPSAAEVDEALVEDAPEGSIGWLPDPVVAMVAARAAEMLALPGIEPTQLSDDGPKAPGRRRVLALGAGGALLLAAGGGAGLWAALSGDDDGPPAARPWTIGLHADLSGPRRRAGQAQERAARLAVAEFNARDDRAFDLELRVADDGGDPVRARQVARDLTGDRALLAAIGPTGYDSAAAALEIYNAAGLPLLTVSETSTSATVSTLIQTKRYFQTAPVAAYGAYTTVTTLGTQGSFRPGLLVDRAGGIIGMEYVLIARSAATTVRLNLYTRVVPAAAPDVTSVLDDMLDHGIDGFYYTGTAERAATVARALAERGFTGPRFLDADSATADFTAAAGDAADGWQTLTSYIPPDAKSVRAFAAAYRKRYGDAPGVWAAEAYDTTWLLVNRLSALAAEGDGRPSRARIADAVAKARYQGKVATYEFNDSNRLKANTVHHFRVDGGRFGYVGPVNAT</sequence>
<keyword evidence="4 7" id="KW-0547">Nucleotide-binding</keyword>
<accession>A0ABW2WD03</accession>
<feature type="binding site" evidence="7">
    <location>
        <position position="44"/>
    </location>
    <ligand>
        <name>ATP</name>
        <dbReference type="ChEBI" id="CHEBI:30616"/>
    </ligand>
</feature>
<evidence type="ECO:0000259" key="8">
    <source>
        <dbReference type="PROSITE" id="PS50011"/>
    </source>
</evidence>
<dbReference type="Proteomes" id="UP001597023">
    <property type="component" value="Unassembled WGS sequence"/>
</dbReference>
<dbReference type="CDD" id="cd14014">
    <property type="entry name" value="STKc_PknB_like"/>
    <property type="match status" value="1"/>
</dbReference>
<evidence type="ECO:0000256" key="7">
    <source>
        <dbReference type="PROSITE-ProRule" id="PRU10141"/>
    </source>
</evidence>
<dbReference type="SUPFAM" id="SSF53822">
    <property type="entry name" value="Periplasmic binding protein-like I"/>
    <property type="match status" value="1"/>
</dbReference>
<evidence type="ECO:0000313" key="9">
    <source>
        <dbReference type="EMBL" id="MFD0317086.1"/>
    </source>
</evidence>
<dbReference type="InterPro" id="IPR011009">
    <property type="entry name" value="Kinase-like_dom_sf"/>
</dbReference>
<dbReference type="PROSITE" id="PS50011">
    <property type="entry name" value="PROTEIN_KINASE_DOM"/>
    <property type="match status" value="1"/>
</dbReference>
<dbReference type="Pfam" id="PF13458">
    <property type="entry name" value="Peripla_BP_6"/>
    <property type="match status" value="1"/>
</dbReference>
<dbReference type="SUPFAM" id="SSF56112">
    <property type="entry name" value="Protein kinase-like (PK-like)"/>
    <property type="match status" value="1"/>
</dbReference>
<keyword evidence="10" id="KW-1185">Reference proteome</keyword>
<organism evidence="9 10">
    <name type="scientific">Streptomyces flavalbus</name>
    <dbReference type="NCBI Taxonomy" id="2665155"/>
    <lineage>
        <taxon>Bacteria</taxon>
        <taxon>Bacillati</taxon>
        <taxon>Actinomycetota</taxon>
        <taxon>Actinomycetes</taxon>
        <taxon>Kitasatosporales</taxon>
        <taxon>Streptomycetaceae</taxon>
        <taxon>Streptomyces</taxon>
    </lineage>
</organism>
<dbReference type="InterPro" id="IPR008271">
    <property type="entry name" value="Ser/Thr_kinase_AS"/>
</dbReference>
<proteinExistence type="inferred from homology"/>
<gene>
    <name evidence="9" type="ORF">ACFQZ6_23280</name>
</gene>
<protein>
    <submittedName>
        <fullName evidence="9">ABC transporter substrate-binding protein</fullName>
    </submittedName>
</protein>
<keyword evidence="2" id="KW-0808">Transferase</keyword>
<dbReference type="EMBL" id="JBHTEB010000001">
    <property type="protein sequence ID" value="MFD0317086.1"/>
    <property type="molecule type" value="Genomic_DNA"/>
</dbReference>
<dbReference type="SMART" id="SM00220">
    <property type="entry name" value="S_TKc"/>
    <property type="match status" value="1"/>
</dbReference>
<dbReference type="Gene3D" id="3.40.50.2300">
    <property type="match status" value="2"/>
</dbReference>
<dbReference type="PROSITE" id="PS00107">
    <property type="entry name" value="PROTEIN_KINASE_ATP"/>
    <property type="match status" value="1"/>
</dbReference>
<evidence type="ECO:0000256" key="6">
    <source>
        <dbReference type="ARBA" id="ARBA00022840"/>
    </source>
</evidence>
<name>A0ABW2WD03_9ACTN</name>
<evidence type="ECO:0000256" key="4">
    <source>
        <dbReference type="ARBA" id="ARBA00022741"/>
    </source>
</evidence>
<dbReference type="PANTHER" id="PTHR43289">
    <property type="entry name" value="MITOGEN-ACTIVATED PROTEIN KINASE KINASE KINASE 20-RELATED"/>
    <property type="match status" value="1"/>
</dbReference>
<dbReference type="RefSeq" id="WP_381612099.1">
    <property type="nucleotide sequence ID" value="NZ_JBHTEB010000001.1"/>
</dbReference>
<dbReference type="Gene3D" id="1.10.510.10">
    <property type="entry name" value="Transferase(Phosphotransferase) domain 1"/>
    <property type="match status" value="1"/>
</dbReference>
<dbReference type="InterPro" id="IPR017441">
    <property type="entry name" value="Protein_kinase_ATP_BS"/>
</dbReference>
<evidence type="ECO:0000313" key="10">
    <source>
        <dbReference type="Proteomes" id="UP001597023"/>
    </source>
</evidence>
<dbReference type="InterPro" id="IPR000719">
    <property type="entry name" value="Prot_kinase_dom"/>
</dbReference>